<organism evidence="15 16">
    <name type="scientific">Catenulispora yoronensis</name>
    <dbReference type="NCBI Taxonomy" id="450799"/>
    <lineage>
        <taxon>Bacteria</taxon>
        <taxon>Bacillati</taxon>
        <taxon>Actinomycetota</taxon>
        <taxon>Actinomycetes</taxon>
        <taxon>Catenulisporales</taxon>
        <taxon>Catenulisporaceae</taxon>
        <taxon>Catenulispora</taxon>
    </lineage>
</organism>
<feature type="region of interest" description="Disordered" evidence="10">
    <location>
        <begin position="431"/>
        <end position="453"/>
    </location>
</feature>
<evidence type="ECO:0000256" key="11">
    <source>
        <dbReference type="SAM" id="Phobius"/>
    </source>
</evidence>
<evidence type="ECO:0000256" key="6">
    <source>
        <dbReference type="ARBA" id="ARBA00022777"/>
    </source>
</evidence>
<evidence type="ECO:0000256" key="5">
    <source>
        <dbReference type="ARBA" id="ARBA00022741"/>
    </source>
</evidence>
<evidence type="ECO:0000259" key="12">
    <source>
        <dbReference type="Pfam" id="PF02518"/>
    </source>
</evidence>
<evidence type="ECO:0000259" key="14">
    <source>
        <dbReference type="Pfam" id="PF23539"/>
    </source>
</evidence>
<dbReference type="InterPro" id="IPR011712">
    <property type="entry name" value="Sig_transdc_His_kin_sub3_dim/P"/>
</dbReference>
<feature type="domain" description="Signal transduction histidine kinase subgroup 3 dimerisation and phosphoacceptor" evidence="13">
    <location>
        <begin position="230"/>
        <end position="296"/>
    </location>
</feature>
<comment type="catalytic activity">
    <reaction evidence="1">
        <text>ATP + protein L-histidine = ADP + protein N-phospho-L-histidine.</text>
        <dbReference type="EC" id="2.7.13.3"/>
    </reaction>
</comment>
<dbReference type="Gene3D" id="1.20.5.1930">
    <property type="match status" value="1"/>
</dbReference>
<dbReference type="InterPro" id="IPR036890">
    <property type="entry name" value="HATPase_C_sf"/>
</dbReference>
<keyword evidence="5" id="KW-0547">Nucleotide-binding</keyword>
<dbReference type="PANTHER" id="PTHR24421">
    <property type="entry name" value="NITRATE/NITRITE SENSOR PROTEIN NARX-RELATED"/>
    <property type="match status" value="1"/>
</dbReference>
<accession>A0ABP5FYQ5</accession>
<dbReference type="Pfam" id="PF02518">
    <property type="entry name" value="HATPase_c"/>
    <property type="match status" value="1"/>
</dbReference>
<evidence type="ECO:0000256" key="8">
    <source>
        <dbReference type="ARBA" id="ARBA00023012"/>
    </source>
</evidence>
<dbReference type="Gene3D" id="3.30.565.10">
    <property type="entry name" value="Histidine kinase-like ATPase, C-terminal domain"/>
    <property type="match status" value="1"/>
</dbReference>
<keyword evidence="3" id="KW-0597">Phosphoprotein</keyword>
<comment type="caution">
    <text evidence="15">The sequence shown here is derived from an EMBL/GenBank/DDBJ whole genome shotgun (WGS) entry which is preliminary data.</text>
</comment>
<evidence type="ECO:0000313" key="15">
    <source>
        <dbReference type="EMBL" id="GAA2034302.1"/>
    </source>
</evidence>
<keyword evidence="16" id="KW-1185">Reference proteome</keyword>
<keyword evidence="11" id="KW-0472">Membrane</keyword>
<protein>
    <recommendedName>
        <fullName evidence="2">histidine kinase</fullName>
        <ecNumber evidence="2">2.7.13.3</ecNumber>
    </recommendedName>
</protein>
<name>A0ABP5FYQ5_9ACTN</name>
<feature type="transmembrane region" description="Helical" evidence="11">
    <location>
        <begin position="121"/>
        <end position="141"/>
    </location>
</feature>
<keyword evidence="8" id="KW-0902">Two-component regulatory system</keyword>
<keyword evidence="9" id="KW-0175">Coiled coil</keyword>
<keyword evidence="11" id="KW-1133">Transmembrane helix</keyword>
<dbReference type="EMBL" id="BAAAQN010000021">
    <property type="protein sequence ID" value="GAA2034302.1"/>
    <property type="molecule type" value="Genomic_DNA"/>
</dbReference>
<dbReference type="InterPro" id="IPR055558">
    <property type="entry name" value="DUF7134"/>
</dbReference>
<reference evidence="16" key="1">
    <citation type="journal article" date="2019" name="Int. J. Syst. Evol. Microbiol.">
        <title>The Global Catalogue of Microorganisms (GCM) 10K type strain sequencing project: providing services to taxonomists for standard genome sequencing and annotation.</title>
        <authorList>
            <consortium name="The Broad Institute Genomics Platform"/>
            <consortium name="The Broad Institute Genome Sequencing Center for Infectious Disease"/>
            <person name="Wu L."/>
            <person name="Ma J."/>
        </authorList>
    </citation>
    <scope>NUCLEOTIDE SEQUENCE [LARGE SCALE GENOMIC DNA]</scope>
    <source>
        <strain evidence="16">JCM 16014</strain>
    </source>
</reference>
<proteinExistence type="predicted"/>
<feature type="transmembrane region" description="Helical" evidence="11">
    <location>
        <begin position="171"/>
        <end position="193"/>
    </location>
</feature>
<feature type="compositionally biased region" description="Low complexity" evidence="10">
    <location>
        <begin position="432"/>
        <end position="453"/>
    </location>
</feature>
<evidence type="ECO:0000256" key="7">
    <source>
        <dbReference type="ARBA" id="ARBA00022840"/>
    </source>
</evidence>
<dbReference type="GO" id="GO:0016301">
    <property type="term" value="F:kinase activity"/>
    <property type="evidence" value="ECO:0007669"/>
    <property type="project" value="UniProtKB-KW"/>
</dbReference>
<dbReference type="Pfam" id="PF07730">
    <property type="entry name" value="HisKA_3"/>
    <property type="match status" value="1"/>
</dbReference>
<keyword evidence="7" id="KW-0067">ATP-binding</keyword>
<keyword evidence="6 15" id="KW-0418">Kinase</keyword>
<dbReference type="InterPro" id="IPR003594">
    <property type="entry name" value="HATPase_dom"/>
</dbReference>
<feature type="domain" description="DUF7134" evidence="14">
    <location>
        <begin position="16"/>
        <end position="140"/>
    </location>
</feature>
<dbReference type="CDD" id="cd16917">
    <property type="entry name" value="HATPase_UhpB-NarQ-NarX-like"/>
    <property type="match status" value="1"/>
</dbReference>
<evidence type="ECO:0000256" key="3">
    <source>
        <dbReference type="ARBA" id="ARBA00022553"/>
    </source>
</evidence>
<dbReference type="EC" id="2.7.13.3" evidence="2"/>
<dbReference type="InterPro" id="IPR050482">
    <property type="entry name" value="Sensor_HK_TwoCompSys"/>
</dbReference>
<feature type="transmembrane region" description="Helical" evidence="11">
    <location>
        <begin position="76"/>
        <end position="109"/>
    </location>
</feature>
<feature type="domain" description="Histidine kinase/HSP90-like ATPase" evidence="12">
    <location>
        <begin position="341"/>
        <end position="430"/>
    </location>
</feature>
<sequence>MPGGRARAYAGTVSRLYAWIQRHPKLTDSLPAVFLLLSGLGTVAAQDGATTLNRVLVAPLVVAISAPLVIRRRWPIGGFAVASVAAFLGFFGGRIAFNVVDAAFLIYLYTVAAYRPRRWSIPAMLLTVAGALIQLALVKAFNDSTDCDTLATDLQRTQCRQHVGQWGSLGAFNWGTFLVATVFVGGLIGLFWVMGDSMRYRREYYVRLEDRAERLERERDAQAQIAAASERARIARELHDVVAHNVSVMVVQADGATYALDQDPEATRKALLAIAQTGRTALTEMRRMLGVLRSADDAGTYAPQPGIEQLGDLLEQVRSTGLPVTLTVEGVPREMPTGLALAVYRIVQESLTNTRKHGGPDVRASVGLVYIDDSLLLRIVDNGRGEAAPTDGLGHGLVGMRERVAVFGGTLVTGPHVSGGYAVEAILPFPAPDSAGGPDPDGAAGAPAEPQEL</sequence>
<feature type="coiled-coil region" evidence="9">
    <location>
        <begin position="205"/>
        <end position="232"/>
    </location>
</feature>
<keyword evidence="11" id="KW-0812">Transmembrane</keyword>
<evidence type="ECO:0000256" key="10">
    <source>
        <dbReference type="SAM" id="MobiDB-lite"/>
    </source>
</evidence>
<gene>
    <name evidence="15" type="ORF">GCM10009839_38530</name>
</gene>
<dbReference type="Pfam" id="PF23539">
    <property type="entry name" value="DUF7134"/>
    <property type="match status" value="1"/>
</dbReference>
<evidence type="ECO:0000259" key="13">
    <source>
        <dbReference type="Pfam" id="PF07730"/>
    </source>
</evidence>
<dbReference type="Proteomes" id="UP001500751">
    <property type="component" value="Unassembled WGS sequence"/>
</dbReference>
<dbReference type="PANTHER" id="PTHR24421:SF10">
    <property type="entry name" value="NITRATE_NITRITE SENSOR PROTEIN NARQ"/>
    <property type="match status" value="1"/>
</dbReference>
<feature type="transmembrane region" description="Helical" evidence="11">
    <location>
        <begin position="52"/>
        <end position="70"/>
    </location>
</feature>
<keyword evidence="4" id="KW-0808">Transferase</keyword>
<evidence type="ECO:0000313" key="16">
    <source>
        <dbReference type="Proteomes" id="UP001500751"/>
    </source>
</evidence>
<evidence type="ECO:0000256" key="9">
    <source>
        <dbReference type="SAM" id="Coils"/>
    </source>
</evidence>
<evidence type="ECO:0000256" key="1">
    <source>
        <dbReference type="ARBA" id="ARBA00000085"/>
    </source>
</evidence>
<evidence type="ECO:0000256" key="4">
    <source>
        <dbReference type="ARBA" id="ARBA00022679"/>
    </source>
</evidence>
<evidence type="ECO:0000256" key="2">
    <source>
        <dbReference type="ARBA" id="ARBA00012438"/>
    </source>
</evidence>
<dbReference type="SUPFAM" id="SSF55874">
    <property type="entry name" value="ATPase domain of HSP90 chaperone/DNA topoisomerase II/histidine kinase"/>
    <property type="match status" value="1"/>
</dbReference>